<gene>
    <name evidence="4" type="ORF">X801_06995</name>
</gene>
<evidence type="ECO:0000256" key="2">
    <source>
        <dbReference type="ARBA" id="ARBA00022723"/>
    </source>
</evidence>
<dbReference type="SUPFAM" id="SSF51556">
    <property type="entry name" value="Metallo-dependent hydrolases"/>
    <property type="match status" value="1"/>
</dbReference>
<organism evidence="4 5">
    <name type="scientific">Opisthorchis viverrini</name>
    <name type="common">Southeast Asian liver fluke</name>
    <dbReference type="NCBI Taxonomy" id="6198"/>
    <lineage>
        <taxon>Eukaryota</taxon>
        <taxon>Metazoa</taxon>
        <taxon>Spiralia</taxon>
        <taxon>Lophotrochozoa</taxon>
        <taxon>Platyhelminthes</taxon>
        <taxon>Trematoda</taxon>
        <taxon>Digenea</taxon>
        <taxon>Opisthorchiida</taxon>
        <taxon>Opisthorchiata</taxon>
        <taxon>Opisthorchiidae</taxon>
        <taxon>Opisthorchis</taxon>
    </lineage>
</organism>
<keyword evidence="3" id="KW-0378">Hydrolase</keyword>
<accession>A0A1S8WS72</accession>
<dbReference type="SUPFAM" id="SSF51338">
    <property type="entry name" value="Composite domain of metallo-dependent hydrolases"/>
    <property type="match status" value="1"/>
</dbReference>
<dbReference type="PANTHER" id="PTHR43668">
    <property type="entry name" value="ALLANTOINASE"/>
    <property type="match status" value="1"/>
</dbReference>
<comment type="cofactor">
    <cofactor evidence="1">
        <name>Zn(2+)</name>
        <dbReference type="ChEBI" id="CHEBI:29105"/>
    </cofactor>
</comment>
<dbReference type="Proteomes" id="UP000243686">
    <property type="component" value="Unassembled WGS sequence"/>
</dbReference>
<dbReference type="GO" id="GO:0006145">
    <property type="term" value="P:purine nucleobase catabolic process"/>
    <property type="evidence" value="ECO:0007669"/>
    <property type="project" value="TreeGrafter"/>
</dbReference>
<reference evidence="4 5" key="1">
    <citation type="submission" date="2015-03" db="EMBL/GenBank/DDBJ databases">
        <title>Draft genome of the nematode, Opisthorchis viverrini.</title>
        <authorList>
            <person name="Mitreva M."/>
        </authorList>
    </citation>
    <scope>NUCLEOTIDE SEQUENCE [LARGE SCALE GENOMIC DNA]</scope>
    <source>
        <strain evidence="4">Khon Kaen</strain>
    </source>
</reference>
<evidence type="ECO:0000256" key="3">
    <source>
        <dbReference type="ARBA" id="ARBA00022801"/>
    </source>
</evidence>
<dbReference type="EMBL" id="KV895780">
    <property type="protein sequence ID" value="OON17174.1"/>
    <property type="molecule type" value="Genomic_DNA"/>
</dbReference>
<dbReference type="PROSITE" id="PS00483">
    <property type="entry name" value="DIHYDROOROTASE_2"/>
    <property type="match status" value="1"/>
</dbReference>
<dbReference type="InterPro" id="IPR002195">
    <property type="entry name" value="Dihydroorotase_CS"/>
</dbReference>
<evidence type="ECO:0000313" key="4">
    <source>
        <dbReference type="EMBL" id="OON17174.1"/>
    </source>
</evidence>
<name>A0A1S8WS72_OPIVI</name>
<sequence length="264" mass="29203">MAAVLLLAELTGRSVHICHVARKAEIELIRDAKARGLKVTCEVSPHHLFLTEDDLPDCGGWREVRPRLGTREDVQALWANLDSIDCFATDHAPHLASEKATSNAPPGFPGLESMLPLFLTAMCEGRLTLTDLIERLHVNPRRIFNLANDTNLLNAGDTLDRCMFDDTWVEVDMGAEWSLPGSYRVNSPYAEPPVTAQTLYTRAGWSPFAGRRVRGRVRRVVLRGELAFVDGRPVKCGDVEQATDEITDSLFNSLDGAVLVKISL</sequence>
<evidence type="ECO:0000313" key="5">
    <source>
        <dbReference type="Proteomes" id="UP000243686"/>
    </source>
</evidence>
<dbReference type="GO" id="GO:0004038">
    <property type="term" value="F:allantoinase activity"/>
    <property type="evidence" value="ECO:0007669"/>
    <property type="project" value="TreeGrafter"/>
</dbReference>
<evidence type="ECO:0000256" key="1">
    <source>
        <dbReference type="ARBA" id="ARBA00001947"/>
    </source>
</evidence>
<proteinExistence type="predicted"/>
<dbReference type="AlphaFoldDB" id="A0A1S8WS72"/>
<dbReference type="InterPro" id="IPR011059">
    <property type="entry name" value="Metal-dep_hydrolase_composite"/>
</dbReference>
<keyword evidence="2" id="KW-0479">Metal-binding</keyword>
<dbReference type="GO" id="GO:0046872">
    <property type="term" value="F:metal ion binding"/>
    <property type="evidence" value="ECO:0007669"/>
    <property type="project" value="UniProtKB-KW"/>
</dbReference>
<dbReference type="Gene3D" id="3.20.20.140">
    <property type="entry name" value="Metal-dependent hydrolases"/>
    <property type="match status" value="1"/>
</dbReference>
<keyword evidence="5" id="KW-1185">Reference proteome</keyword>
<dbReference type="InterPro" id="IPR050138">
    <property type="entry name" value="DHOase/Allantoinase_Hydrolase"/>
</dbReference>
<dbReference type="InterPro" id="IPR032466">
    <property type="entry name" value="Metal_Hydrolase"/>
</dbReference>
<protein>
    <submittedName>
        <fullName evidence="4">Dihydroorotase domain protein</fullName>
    </submittedName>
</protein>
<dbReference type="GO" id="GO:0005737">
    <property type="term" value="C:cytoplasm"/>
    <property type="evidence" value="ECO:0007669"/>
    <property type="project" value="TreeGrafter"/>
</dbReference>
<dbReference type="PANTHER" id="PTHR43668:SF2">
    <property type="entry name" value="ALLANTOINASE"/>
    <property type="match status" value="1"/>
</dbReference>